<dbReference type="InterPro" id="IPR029903">
    <property type="entry name" value="RmlD-like-bd"/>
</dbReference>
<feature type="non-terminal residue" evidence="2">
    <location>
        <position position="230"/>
    </location>
</feature>
<dbReference type="PANTHER" id="PTHR10491:SF4">
    <property type="entry name" value="METHIONINE ADENOSYLTRANSFERASE 2 SUBUNIT BETA"/>
    <property type="match status" value="1"/>
</dbReference>
<dbReference type="Gene3D" id="3.40.50.720">
    <property type="entry name" value="NAD(P)-binding Rossmann-like Domain"/>
    <property type="match status" value="1"/>
</dbReference>
<evidence type="ECO:0000313" key="2">
    <source>
        <dbReference type="EMBL" id="SVB84665.1"/>
    </source>
</evidence>
<dbReference type="GO" id="GO:0008831">
    <property type="term" value="F:dTDP-4-dehydrorhamnose reductase activity"/>
    <property type="evidence" value="ECO:0007669"/>
    <property type="project" value="TreeGrafter"/>
</dbReference>
<sequence>MTQVLITGAFGQVGMAISRLLSFKFKIVKTGLSIPEGESGLLLDITNLILCRDVIDLVKPDVIINLASLTDVDFCEANKELAFSINLGGAKNLASSFSGPIIHLSTDYVFNGENGPYREDATTDPINIYGLSKLASENVLLYGQNNNLIIRTNVVYDYHVDTQASFLNWVVDSLNEGNEISVVNDQWSNPTWTDSLAVVIQRSIDRELFGIVHWGDGEWLNRYDFALKIA</sequence>
<dbReference type="AlphaFoldDB" id="A0A382HC58"/>
<reference evidence="2" key="1">
    <citation type="submission" date="2018-05" db="EMBL/GenBank/DDBJ databases">
        <authorList>
            <person name="Lanie J.A."/>
            <person name="Ng W.-L."/>
            <person name="Kazmierczak K.M."/>
            <person name="Andrzejewski T.M."/>
            <person name="Davidsen T.M."/>
            <person name="Wayne K.J."/>
            <person name="Tettelin H."/>
            <person name="Glass J.I."/>
            <person name="Rusch D."/>
            <person name="Podicherti R."/>
            <person name="Tsui H.-C.T."/>
            <person name="Winkler M.E."/>
        </authorList>
    </citation>
    <scope>NUCLEOTIDE SEQUENCE</scope>
</reference>
<dbReference type="InterPro" id="IPR036291">
    <property type="entry name" value="NAD(P)-bd_dom_sf"/>
</dbReference>
<feature type="domain" description="RmlD-like substrate binding" evidence="1">
    <location>
        <begin position="3"/>
        <end position="229"/>
    </location>
</feature>
<dbReference type="Pfam" id="PF04321">
    <property type="entry name" value="RmlD_sub_bind"/>
    <property type="match status" value="1"/>
</dbReference>
<proteinExistence type="predicted"/>
<organism evidence="2">
    <name type="scientific">marine metagenome</name>
    <dbReference type="NCBI Taxonomy" id="408172"/>
    <lineage>
        <taxon>unclassified sequences</taxon>
        <taxon>metagenomes</taxon>
        <taxon>ecological metagenomes</taxon>
    </lineage>
</organism>
<dbReference type="SUPFAM" id="SSF51735">
    <property type="entry name" value="NAD(P)-binding Rossmann-fold domains"/>
    <property type="match status" value="1"/>
</dbReference>
<dbReference type="Gene3D" id="3.90.25.10">
    <property type="entry name" value="UDP-galactose 4-epimerase, domain 1"/>
    <property type="match status" value="1"/>
</dbReference>
<accession>A0A382HC58</accession>
<dbReference type="GO" id="GO:0005829">
    <property type="term" value="C:cytosol"/>
    <property type="evidence" value="ECO:0007669"/>
    <property type="project" value="TreeGrafter"/>
</dbReference>
<gene>
    <name evidence="2" type="ORF">METZ01_LOCUS237519</name>
</gene>
<dbReference type="GO" id="GO:0019305">
    <property type="term" value="P:dTDP-rhamnose biosynthetic process"/>
    <property type="evidence" value="ECO:0007669"/>
    <property type="project" value="TreeGrafter"/>
</dbReference>
<dbReference type="PANTHER" id="PTHR10491">
    <property type="entry name" value="DTDP-4-DEHYDRORHAMNOSE REDUCTASE"/>
    <property type="match status" value="1"/>
</dbReference>
<dbReference type="InterPro" id="IPR005913">
    <property type="entry name" value="dTDP_dehydrorham_reduct"/>
</dbReference>
<protein>
    <recommendedName>
        <fullName evidence="1">RmlD-like substrate binding domain-containing protein</fullName>
    </recommendedName>
</protein>
<dbReference type="EMBL" id="UINC01060298">
    <property type="protein sequence ID" value="SVB84665.1"/>
    <property type="molecule type" value="Genomic_DNA"/>
</dbReference>
<dbReference type="CDD" id="cd05254">
    <property type="entry name" value="dTDP_HR_like_SDR_e"/>
    <property type="match status" value="1"/>
</dbReference>
<name>A0A382HC58_9ZZZZ</name>
<evidence type="ECO:0000259" key="1">
    <source>
        <dbReference type="Pfam" id="PF04321"/>
    </source>
</evidence>